<evidence type="ECO:0000256" key="7">
    <source>
        <dbReference type="ARBA" id="ARBA00023061"/>
    </source>
</evidence>
<accession>A0A6J7FRA7</accession>
<comment type="catalytic activity">
    <reaction evidence="1">
        <text>(2S)-2-acetolactate + H(+) = (R)-acetoin + CO2</text>
        <dbReference type="Rhea" id="RHEA:21580"/>
        <dbReference type="ChEBI" id="CHEBI:15378"/>
        <dbReference type="ChEBI" id="CHEBI:15686"/>
        <dbReference type="ChEBI" id="CHEBI:16526"/>
        <dbReference type="ChEBI" id="CHEBI:58476"/>
        <dbReference type="EC" id="4.1.1.5"/>
    </reaction>
</comment>
<name>A0A6J7FRA7_9ZZZZ</name>
<keyword evidence="8" id="KW-0456">Lyase</keyword>
<comment type="similarity">
    <text evidence="3">Belongs to the alpha-acetolactate decarboxylase family.</text>
</comment>
<evidence type="ECO:0000256" key="5">
    <source>
        <dbReference type="ARBA" id="ARBA00020164"/>
    </source>
</evidence>
<dbReference type="GO" id="GO:0045151">
    <property type="term" value="P:acetoin biosynthetic process"/>
    <property type="evidence" value="ECO:0007669"/>
    <property type="project" value="UniProtKB-KW"/>
</dbReference>
<evidence type="ECO:0000256" key="2">
    <source>
        <dbReference type="ARBA" id="ARBA00005170"/>
    </source>
</evidence>
<dbReference type="InterPro" id="IPR036390">
    <property type="entry name" value="WH_DNA-bd_sf"/>
</dbReference>
<evidence type="ECO:0000256" key="4">
    <source>
        <dbReference type="ARBA" id="ARBA00013204"/>
    </source>
</evidence>
<dbReference type="GO" id="GO:0047605">
    <property type="term" value="F:acetolactate decarboxylase activity"/>
    <property type="evidence" value="ECO:0007669"/>
    <property type="project" value="UniProtKB-EC"/>
</dbReference>
<comment type="pathway">
    <text evidence="2">Polyol metabolism; (R,R)-butane-2,3-diol biosynthesis; (R,R)-butane-2,3-diol from pyruvate: step 2/3.</text>
</comment>
<evidence type="ECO:0000256" key="8">
    <source>
        <dbReference type="ARBA" id="ARBA00023239"/>
    </source>
</evidence>
<dbReference type="EMBL" id="CAFBMO010000004">
    <property type="protein sequence ID" value="CAB4895320.1"/>
    <property type="molecule type" value="Genomic_DNA"/>
</dbReference>
<dbReference type="EMBL" id="CAEZVB010000003">
    <property type="protein sequence ID" value="CAB4612945.1"/>
    <property type="molecule type" value="Genomic_DNA"/>
</dbReference>
<dbReference type="SUPFAM" id="SSF117856">
    <property type="entry name" value="AF0104/ALDC/Ptd012-like"/>
    <property type="match status" value="1"/>
</dbReference>
<dbReference type="InterPro" id="IPR005128">
    <property type="entry name" value="Acetolactate_a_deCO2ase"/>
</dbReference>
<reference evidence="10" key="1">
    <citation type="submission" date="2020-05" db="EMBL/GenBank/DDBJ databases">
        <authorList>
            <person name="Chiriac C."/>
            <person name="Salcher M."/>
            <person name="Ghai R."/>
            <person name="Kavagutti S V."/>
        </authorList>
    </citation>
    <scope>NUCLEOTIDE SEQUENCE</scope>
</reference>
<dbReference type="Gene3D" id="3.30.1330.80">
    <property type="entry name" value="Hypothetical protein, similar to alpha- acetolactate decarboxylase, domain 2"/>
    <property type="match status" value="2"/>
</dbReference>
<proteinExistence type="inferred from homology"/>
<organism evidence="10">
    <name type="scientific">freshwater metagenome</name>
    <dbReference type="NCBI Taxonomy" id="449393"/>
    <lineage>
        <taxon>unclassified sequences</taxon>
        <taxon>metagenomes</taxon>
        <taxon>ecological metagenomes</taxon>
    </lineage>
</organism>
<dbReference type="AlphaFoldDB" id="A0A6J7FRA7"/>
<dbReference type="SUPFAM" id="SSF46785">
    <property type="entry name" value="Winged helix' DNA-binding domain"/>
    <property type="match status" value="1"/>
</dbReference>
<evidence type="ECO:0000256" key="3">
    <source>
        <dbReference type="ARBA" id="ARBA00007106"/>
    </source>
</evidence>
<keyword evidence="7" id="KW-0005">Acetoin biosynthesis</keyword>
<dbReference type="Pfam" id="PF03306">
    <property type="entry name" value="AAL_decarboxy"/>
    <property type="match status" value="1"/>
</dbReference>
<dbReference type="EC" id="4.1.1.5" evidence="4"/>
<evidence type="ECO:0000256" key="6">
    <source>
        <dbReference type="ARBA" id="ARBA00022793"/>
    </source>
</evidence>
<keyword evidence="6" id="KW-0210">Decarboxylase</keyword>
<evidence type="ECO:0000313" key="10">
    <source>
        <dbReference type="EMBL" id="CAB4895320.1"/>
    </source>
</evidence>
<protein>
    <recommendedName>
        <fullName evidence="5">Alpha-acetolactate decarboxylase</fullName>
        <ecNumber evidence="4">4.1.1.5</ecNumber>
    </recommendedName>
</protein>
<sequence>MTFDAALVAAATIRRAGLDPRACSADDAVHQLQLAHVLLDGGFDGVATLAEALAGGDHGLGTVDRLDGELVVVDGEPWRVDWHGTAELMTPDTRTPFAIVSTLDSPITRRLQDVDLDQLKIIVEELVDDAGAIASVRLEGSFSRVLVRSVKPQDPPYRTYAEVCASDEVRWEHIPFYGVFVGFRFPELEPGVAIAGLHLHGLDNLRTTGGHNYELHVRDAKLSVGVSRDVVMHLPDKSMMDLLETPPMIRATQRALLRRGPMTLQEIAGHLEISESEALSRINWLGDRGFIQELAGGIGGLGGEPRWRINLHTQGAKTTPKIAALLNTL</sequence>
<dbReference type="CDD" id="cd17299">
    <property type="entry name" value="acetolactate_decarboxylase"/>
    <property type="match status" value="1"/>
</dbReference>
<dbReference type="UniPathway" id="UPA00626">
    <property type="reaction ID" value="UER00678"/>
</dbReference>
<gene>
    <name evidence="9" type="ORF">UFOPK1908_00186</name>
    <name evidence="10" type="ORF">UFOPK3576_00155</name>
</gene>
<evidence type="ECO:0000313" key="9">
    <source>
        <dbReference type="EMBL" id="CAB4612945.1"/>
    </source>
</evidence>
<dbReference type="PANTHER" id="PTHR35524:SF1">
    <property type="entry name" value="ALPHA-ACETOLACTATE DECARBOXYLASE"/>
    <property type="match status" value="1"/>
</dbReference>
<evidence type="ECO:0000256" key="1">
    <source>
        <dbReference type="ARBA" id="ARBA00001784"/>
    </source>
</evidence>
<dbReference type="PANTHER" id="PTHR35524">
    <property type="entry name" value="ALPHA-ACETOLACTATE DECARBOXYLASE"/>
    <property type="match status" value="1"/>
</dbReference>